<dbReference type="EMBL" id="AK035496">
    <property type="protein sequence ID" value="BAC29079.1"/>
    <property type="molecule type" value="mRNA"/>
</dbReference>
<reference evidence="1" key="7">
    <citation type="journal article" date="2005" name="Science">
        <title>The Transcriptional Landscape of the Mammalian Genome.</title>
        <authorList>
            <consortium name="The FANTOM Consortium"/>
            <consortium name="Riken Genome Exploration Research Group and Genome Science Group (Genome Network Project Core Group)"/>
        </authorList>
    </citation>
    <scope>NUCLEOTIDE SEQUENCE</scope>
    <source>
        <strain evidence="1">C57BL/6J</strain>
        <tissue evidence="1">Urinary bladder</tissue>
    </source>
</reference>
<proteinExistence type="evidence at transcript level"/>
<sequence>MGNENSEILTHAVSLPNIVCGTCQKYWQIHLCREHVRNTERLSIASLGQGIGIFIVEGERGAFESVKPRCVFRPGCIQGQRDTHSKFLLSFGRTLRHSPQVLPALFIHRSQKKRKLPLANCLDLSHELSVSEPPSQM</sequence>
<name>Q8CBR2_MOUSE</name>
<reference evidence="1" key="6">
    <citation type="journal article" date="2002" name="Nature">
        <title>Analysis of the mouse transcriptome based on functional annotation of 60,770 full-length cDNAs.</title>
        <authorList>
            <consortium name="The FANTOM Consortium and the RIKEN Genome Exploration Research Group Phase I and II Team"/>
        </authorList>
    </citation>
    <scope>NUCLEOTIDE SEQUENCE</scope>
    <source>
        <strain evidence="1">C57BL/6J</strain>
        <tissue evidence="1">Urinary bladder</tissue>
    </source>
</reference>
<protein>
    <submittedName>
        <fullName evidence="1">Uncharacterized protein</fullName>
    </submittedName>
</protein>
<evidence type="ECO:0000313" key="2">
    <source>
        <dbReference type="MGI" id="MGI:2444456"/>
    </source>
</evidence>
<organism evidence="1">
    <name type="scientific">Mus musculus</name>
    <name type="common">Mouse</name>
    <dbReference type="NCBI Taxonomy" id="10090"/>
    <lineage>
        <taxon>Eukaryota</taxon>
        <taxon>Metazoa</taxon>
        <taxon>Chordata</taxon>
        <taxon>Craniata</taxon>
        <taxon>Vertebrata</taxon>
        <taxon>Euteleostomi</taxon>
        <taxon>Mammalia</taxon>
        <taxon>Eutheria</taxon>
        <taxon>Euarchontoglires</taxon>
        <taxon>Glires</taxon>
        <taxon>Rodentia</taxon>
        <taxon>Myomorpha</taxon>
        <taxon>Muroidea</taxon>
        <taxon>Muridae</taxon>
        <taxon>Murinae</taxon>
        <taxon>Mus</taxon>
        <taxon>Mus</taxon>
    </lineage>
</organism>
<reference evidence="1" key="4">
    <citation type="journal article" date="2001" name="Nature">
        <title>Functional annotation of a full-length mouse cDNA collection.</title>
        <authorList>
            <consortium name="The RIKEN Genome Exploration Research Group Phase II Team and the FANTOM Consortium"/>
        </authorList>
    </citation>
    <scope>NUCLEOTIDE SEQUENCE</scope>
    <source>
        <strain evidence="1">C57BL/6J</strain>
        <tissue evidence="1">Urinary bladder</tissue>
    </source>
</reference>
<evidence type="ECO:0000313" key="1">
    <source>
        <dbReference type="EMBL" id="BAC29079.1"/>
    </source>
</evidence>
<accession>Q8CBR2</accession>
<gene>
    <name evidence="2" type="primary">9530056K15Rik</name>
</gene>
<dbReference type="AGR" id="MGI:2444456"/>
<reference evidence="1" key="1">
    <citation type="journal article" date="1999" name="Methods Enzymol.">
        <title>High-efficiency full-length cDNA cloning.</title>
        <authorList>
            <person name="Carninci P."/>
            <person name="Hayashizaki Y."/>
        </authorList>
    </citation>
    <scope>NUCLEOTIDE SEQUENCE</scope>
    <source>
        <strain evidence="1">C57BL/6J</strain>
        <tissue evidence="1">Urinary bladder</tissue>
    </source>
</reference>
<reference evidence="1" key="8">
    <citation type="journal article" date="2005" name="Science">
        <title>Antisense Transcription in the Mammalian Transcriptome.</title>
        <authorList>
            <consortium name="RIKEN Genome Exploration Research Group and Genome Science Group (Genome Network Project Core Group) and the FANTOM Consortium"/>
        </authorList>
    </citation>
    <scope>NUCLEOTIDE SEQUENCE</scope>
    <source>
        <strain evidence="1">C57BL/6J</strain>
        <tissue evidence="1">Urinary bladder</tissue>
    </source>
</reference>
<reference evidence="1" key="3">
    <citation type="journal article" date="2000" name="Genome Res.">
        <title>RIKEN integrated sequence analysis (RISA) system--384-format sequencing pipeline with 384 multicapillary sequencer.</title>
        <authorList>
            <person name="Shibata K."/>
            <person name="Itoh M."/>
            <person name="Aizawa K."/>
            <person name="Nagaoka S."/>
            <person name="Sasaki N."/>
            <person name="Carninci P."/>
            <person name="Konno H."/>
            <person name="Akiyama J."/>
            <person name="Nishi K."/>
            <person name="Kitsunai T."/>
            <person name="Tashiro H."/>
            <person name="Itoh M."/>
            <person name="Sumi N."/>
            <person name="Ishii Y."/>
            <person name="Nakamura S."/>
            <person name="Hazama M."/>
            <person name="Nishine T."/>
            <person name="Harada A."/>
            <person name="Yamamoto R."/>
            <person name="Matsumoto H."/>
            <person name="Sakaguchi S."/>
            <person name="Ikegami T."/>
            <person name="Kashiwagi K."/>
            <person name="Fujiwake S."/>
            <person name="Inoue K."/>
            <person name="Togawa Y."/>
            <person name="Izawa M."/>
            <person name="Ohara E."/>
            <person name="Watahiki M."/>
            <person name="Yoneda Y."/>
            <person name="Ishikawa T."/>
            <person name="Ozawa K."/>
            <person name="Tanaka T."/>
            <person name="Matsuura S."/>
            <person name="Kawai J."/>
            <person name="Okazaki Y."/>
            <person name="Muramatsu M."/>
            <person name="Inoue Y."/>
            <person name="Kira A."/>
            <person name="Hayashizaki Y."/>
        </authorList>
    </citation>
    <scope>NUCLEOTIDE SEQUENCE</scope>
    <source>
        <strain evidence="1">C57BL/6J</strain>
        <tissue evidence="1">Urinary bladder</tissue>
    </source>
</reference>
<reference evidence="1" key="2">
    <citation type="journal article" date="2000" name="Genome Res.">
        <title>Normalization and subtraction of cap-trapper-selected cDNAs to prepare full-length cDNA libraries for rapid discovery of new genes.</title>
        <authorList>
            <person name="Carninci P."/>
            <person name="Shibata Y."/>
            <person name="Hayatsu N."/>
            <person name="Sugahara Y."/>
            <person name="Shibata K."/>
            <person name="Itoh M."/>
            <person name="Konno H."/>
            <person name="Okazaki Y."/>
            <person name="Muramatsu M."/>
            <person name="Hayashizaki Y."/>
        </authorList>
    </citation>
    <scope>NUCLEOTIDE SEQUENCE</scope>
    <source>
        <strain evidence="1">C57BL/6J</strain>
        <tissue evidence="1">Urinary bladder</tissue>
    </source>
</reference>
<reference evidence="1" key="5">
    <citation type="submission" date="2001-07" db="EMBL/GenBank/DDBJ databases">
        <authorList>
            <person name="Adachi J."/>
            <person name="Aizawa K."/>
            <person name="Akimura T."/>
            <person name="Arakawa T."/>
            <person name="Bono H."/>
            <person name="Carninci P."/>
            <person name="Fukuda S."/>
            <person name="Furuno M."/>
            <person name="Hanagaki T."/>
            <person name="Hara A."/>
            <person name="Hashizume W."/>
            <person name="Hayashida K."/>
            <person name="Hayatsu N."/>
            <person name="Hiramoto K."/>
            <person name="Hiraoka T."/>
            <person name="Hirozane T."/>
            <person name="Hori F."/>
            <person name="Imotani K."/>
            <person name="Ishii Y."/>
            <person name="Itoh M."/>
            <person name="Kagawa I."/>
            <person name="Kasukawa T."/>
            <person name="Katoh H."/>
            <person name="Kawai J."/>
            <person name="Kojima Y."/>
            <person name="Kondo S."/>
            <person name="Konno H."/>
            <person name="Kouda M."/>
            <person name="Koya S."/>
            <person name="Kurihara C."/>
            <person name="Matsuyama T."/>
            <person name="Miyazaki A."/>
            <person name="Murata M."/>
            <person name="Nakamura M."/>
            <person name="Nishi K."/>
            <person name="Nomura K."/>
            <person name="Numazaki R."/>
            <person name="Ohno M."/>
            <person name="Ohsato N."/>
            <person name="Okazaki Y."/>
            <person name="Saito R."/>
            <person name="Saitoh H."/>
            <person name="Sakai C."/>
            <person name="Sakai K."/>
            <person name="Sakazume N."/>
            <person name="Sano H."/>
            <person name="Sasaki D."/>
            <person name="Shibata K."/>
            <person name="Shinagawa A."/>
            <person name="Shiraki T."/>
            <person name="Sogabe Y."/>
            <person name="Tagami M."/>
            <person name="Tagawa A."/>
            <person name="Takahashi F."/>
            <person name="Takaku-Akahira S."/>
            <person name="Takeda Y."/>
            <person name="Tanaka T."/>
            <person name="Tomaru A."/>
            <person name="Toya T."/>
            <person name="Yasunishi A."/>
            <person name="Muramatsu M."/>
            <person name="Hayashizaki Y."/>
        </authorList>
    </citation>
    <scope>NUCLEOTIDE SEQUENCE</scope>
    <source>
        <strain evidence="1">C57BL/6J</strain>
        <tissue evidence="1">Urinary bladder</tissue>
    </source>
</reference>
<dbReference type="MGI" id="MGI:2444456">
    <property type="gene designation" value="9530056K15Rik"/>
</dbReference>
<dbReference type="AlphaFoldDB" id="Q8CBR2"/>